<keyword evidence="4" id="KW-0949">S-adenosyl-L-methionine</keyword>
<comment type="subcellular location">
    <subcellularLocation>
        <location evidence="1">Nucleus</location>
    </subcellularLocation>
</comment>
<keyword evidence="3" id="KW-0808">Transferase</keyword>
<evidence type="ECO:0000256" key="8">
    <source>
        <dbReference type="ARBA" id="ARBA00038290"/>
    </source>
</evidence>
<proteinExistence type="inferred from homology"/>
<keyword evidence="6" id="KW-0539">Nucleus</keyword>
<evidence type="ECO:0000256" key="3">
    <source>
        <dbReference type="ARBA" id="ARBA00022679"/>
    </source>
</evidence>
<dbReference type="GO" id="GO:0005634">
    <property type="term" value="C:nucleus"/>
    <property type="evidence" value="ECO:0007669"/>
    <property type="project" value="UniProtKB-SubCell"/>
</dbReference>
<comment type="similarity">
    <text evidence="8">Belongs to the TDD superfamily. DTWD1 family.</text>
</comment>
<evidence type="ECO:0000256" key="10">
    <source>
        <dbReference type="ARBA" id="ARBA00042508"/>
    </source>
</evidence>
<dbReference type="EC" id="2.5.1.25" evidence="2"/>
<dbReference type="Pfam" id="PF03942">
    <property type="entry name" value="DTW"/>
    <property type="match status" value="1"/>
</dbReference>
<dbReference type="Proteomes" id="UP000504615">
    <property type="component" value="Unplaced"/>
</dbReference>
<keyword evidence="13" id="KW-1185">Reference proteome</keyword>
<name>A0A6I9WC35_9HYME</name>
<protein>
    <recommendedName>
        <fullName evidence="9">tRNA-uridine aminocarboxypropyltransferase 1</fullName>
        <ecNumber evidence="2">2.5.1.25</ecNumber>
    </recommendedName>
    <alternativeName>
        <fullName evidence="10">DTW domain-containing protein 1</fullName>
    </alternativeName>
</protein>
<evidence type="ECO:0000313" key="13">
    <source>
        <dbReference type="Proteomes" id="UP000504615"/>
    </source>
</evidence>
<evidence type="ECO:0000313" key="14">
    <source>
        <dbReference type="RefSeq" id="XP_011639727.1"/>
    </source>
</evidence>
<evidence type="ECO:0000256" key="7">
    <source>
        <dbReference type="ARBA" id="ARBA00037050"/>
    </source>
</evidence>
<dbReference type="GO" id="GO:0006400">
    <property type="term" value="P:tRNA modification"/>
    <property type="evidence" value="ECO:0007669"/>
    <property type="project" value="TreeGrafter"/>
</dbReference>
<evidence type="ECO:0000256" key="5">
    <source>
        <dbReference type="ARBA" id="ARBA00022694"/>
    </source>
</evidence>
<dbReference type="OrthoDB" id="3173at2759"/>
<evidence type="ECO:0000256" key="6">
    <source>
        <dbReference type="ARBA" id="ARBA00023242"/>
    </source>
</evidence>
<evidence type="ECO:0000256" key="11">
    <source>
        <dbReference type="ARBA" id="ARBA00048718"/>
    </source>
</evidence>
<evidence type="ECO:0000256" key="4">
    <source>
        <dbReference type="ARBA" id="ARBA00022691"/>
    </source>
</evidence>
<reference evidence="14" key="1">
    <citation type="submission" date="2025-08" db="UniProtKB">
        <authorList>
            <consortium name="RefSeq"/>
        </authorList>
    </citation>
    <scope>IDENTIFICATION</scope>
</reference>
<dbReference type="PANTHER" id="PTHR15627:SF8">
    <property type="entry name" value="TRNA-URIDINE AMINOCARBOXYPROPYLTRANSFERASE 1"/>
    <property type="match status" value="1"/>
</dbReference>
<organism evidence="13 14">
    <name type="scientific">Pogonomyrmex barbatus</name>
    <name type="common">red harvester ant</name>
    <dbReference type="NCBI Taxonomy" id="144034"/>
    <lineage>
        <taxon>Eukaryota</taxon>
        <taxon>Metazoa</taxon>
        <taxon>Ecdysozoa</taxon>
        <taxon>Arthropoda</taxon>
        <taxon>Hexapoda</taxon>
        <taxon>Insecta</taxon>
        <taxon>Pterygota</taxon>
        <taxon>Neoptera</taxon>
        <taxon>Endopterygota</taxon>
        <taxon>Hymenoptera</taxon>
        <taxon>Apocrita</taxon>
        <taxon>Aculeata</taxon>
        <taxon>Formicoidea</taxon>
        <taxon>Formicidae</taxon>
        <taxon>Myrmicinae</taxon>
        <taxon>Pogonomyrmex</taxon>
    </lineage>
</organism>
<dbReference type="SMART" id="SM01144">
    <property type="entry name" value="DTW"/>
    <property type="match status" value="1"/>
</dbReference>
<dbReference type="InterPro" id="IPR005636">
    <property type="entry name" value="DTW"/>
</dbReference>
<gene>
    <name evidence="14" type="primary">LOC105428865</name>
</gene>
<accession>A0A6I9WC35</accession>
<feature type="domain" description="DTW" evidence="12">
    <location>
        <begin position="81"/>
        <end position="314"/>
    </location>
</feature>
<evidence type="ECO:0000256" key="2">
    <source>
        <dbReference type="ARBA" id="ARBA00012386"/>
    </source>
</evidence>
<dbReference type="RefSeq" id="XP_011639727.1">
    <property type="nucleotide sequence ID" value="XM_011641425.1"/>
</dbReference>
<comment type="function">
    <text evidence="7">Catalyzes the formation of 3-(3-amino-3-carboxypropyl)uridine (acp3U) at position 20 in the D-loop of several cytoplasmic tRNAs (acp3U(20)).</text>
</comment>
<dbReference type="KEGG" id="pbar:105428865"/>
<evidence type="ECO:0000256" key="9">
    <source>
        <dbReference type="ARBA" id="ARBA00039242"/>
    </source>
</evidence>
<evidence type="ECO:0000256" key="1">
    <source>
        <dbReference type="ARBA" id="ARBA00004123"/>
    </source>
</evidence>
<dbReference type="GeneID" id="105428865"/>
<evidence type="ECO:0000259" key="12">
    <source>
        <dbReference type="SMART" id="SM01144"/>
    </source>
</evidence>
<dbReference type="PANTHER" id="PTHR15627">
    <property type="entry name" value="NATURAL KILLER CELL-SPECIFIC ANTIGEN KLIP1"/>
    <property type="match status" value="1"/>
</dbReference>
<dbReference type="GO" id="GO:0016432">
    <property type="term" value="F:tRNA-uridine aminocarboxypropyltransferase activity"/>
    <property type="evidence" value="ECO:0007669"/>
    <property type="project" value="UniProtKB-EC"/>
</dbReference>
<comment type="catalytic activity">
    <reaction evidence="11">
        <text>a uridine in tRNA + S-adenosyl-L-methionine = a 3-[(3S)-3-amino-3-carboxypropyl]uridine in tRNA + S-methyl-5'-thioadenosine + H(+)</text>
        <dbReference type="Rhea" id="RHEA:62432"/>
        <dbReference type="Rhea" id="RHEA-COMP:13339"/>
        <dbReference type="Rhea" id="RHEA-COMP:16092"/>
        <dbReference type="ChEBI" id="CHEBI:15378"/>
        <dbReference type="ChEBI" id="CHEBI:17509"/>
        <dbReference type="ChEBI" id="CHEBI:59789"/>
        <dbReference type="ChEBI" id="CHEBI:65315"/>
        <dbReference type="ChEBI" id="CHEBI:82930"/>
        <dbReference type="EC" id="2.5.1.25"/>
    </reaction>
</comment>
<keyword evidence="5" id="KW-0819">tRNA processing</keyword>
<sequence>MRTKIPSRPQCVSDARYPTWIHIFIENMAECTVETNDKLLELENKQKMIDRAPFRGLKIKDAKILDTIDGRTKCKLCCKSRKFFCYTCCLPVIEDSYFPRVKLPIKIDIIKHVREIDGKSTAIHAAILAPDDVKIYTYPDFPEIPNKEETVLIFPSNDAKAISVEAFFKKEQEKCDASAMRPKTIFPIKRAIFIDSTWQQTKAIYKDQRLRELQCITLRSRFSQFWRHQKKSPRWFLATIEAIHQFLVELHTCALGAVEEYADLDGSLNGGQNFVNNSEEMEDCSEIMQKYNGQYDNLLYFFKYMYDKIHSIYDHDKLQAYKRPLA</sequence>
<dbReference type="AlphaFoldDB" id="A0A6I9WC35"/>
<dbReference type="InterPro" id="IPR051521">
    <property type="entry name" value="tRNA_Mod/Golgi_Maint"/>
</dbReference>